<proteinExistence type="predicted"/>
<feature type="transmembrane region" description="Helical" evidence="1">
    <location>
        <begin position="20"/>
        <end position="37"/>
    </location>
</feature>
<evidence type="ECO:0000313" key="2">
    <source>
        <dbReference type="EMBL" id="PHP68945.1"/>
    </source>
</evidence>
<keyword evidence="1" id="KW-0812">Transmembrane</keyword>
<protein>
    <submittedName>
        <fullName evidence="2">Uncharacterized protein</fullName>
    </submittedName>
</protein>
<keyword evidence="1" id="KW-1133">Transmembrane helix</keyword>
<dbReference type="RefSeq" id="WP_099303510.1">
    <property type="nucleotide sequence ID" value="NZ_PDVP01000001.1"/>
</dbReference>
<name>A0A2G1QTY1_9HYPH</name>
<evidence type="ECO:0000313" key="3">
    <source>
        <dbReference type="Proteomes" id="UP000221168"/>
    </source>
</evidence>
<sequence>MSRPLKPDEARQGERGKPVLKVLAAGLLFAMIAWAGAELYGEHIDSAVDRSADAPISSS</sequence>
<keyword evidence="1" id="KW-0472">Membrane</keyword>
<evidence type="ECO:0000256" key="1">
    <source>
        <dbReference type="SAM" id="Phobius"/>
    </source>
</evidence>
<dbReference type="EMBL" id="PDVP01000001">
    <property type="protein sequence ID" value="PHP68945.1"/>
    <property type="molecule type" value="Genomic_DNA"/>
</dbReference>
<keyword evidence="3" id="KW-1185">Reference proteome</keyword>
<dbReference type="Proteomes" id="UP000221168">
    <property type="component" value="Unassembled WGS sequence"/>
</dbReference>
<dbReference type="AlphaFoldDB" id="A0A2G1QTY1"/>
<dbReference type="OrthoDB" id="8096843at2"/>
<gene>
    <name evidence="2" type="ORF">CSC94_02870</name>
</gene>
<comment type="caution">
    <text evidence="2">The sequence shown here is derived from an EMBL/GenBank/DDBJ whole genome shotgun (WGS) entry which is preliminary data.</text>
</comment>
<reference evidence="2 3" key="1">
    <citation type="submission" date="2017-10" db="EMBL/GenBank/DDBJ databases">
        <title>Sedimentibacterium mangrovi gen. nov., sp. nov., a novel member of family Phyllobacteriacea isolated from mangrove sediment.</title>
        <authorList>
            <person name="Liao H."/>
            <person name="Tian Y."/>
        </authorList>
    </citation>
    <scope>NUCLEOTIDE SEQUENCE [LARGE SCALE GENOMIC DNA]</scope>
    <source>
        <strain evidence="2 3">X9-2-2</strain>
    </source>
</reference>
<organism evidence="2 3">
    <name type="scientific">Zhengella mangrovi</name>
    <dbReference type="NCBI Taxonomy" id="1982044"/>
    <lineage>
        <taxon>Bacteria</taxon>
        <taxon>Pseudomonadati</taxon>
        <taxon>Pseudomonadota</taxon>
        <taxon>Alphaproteobacteria</taxon>
        <taxon>Hyphomicrobiales</taxon>
        <taxon>Notoacmeibacteraceae</taxon>
        <taxon>Zhengella</taxon>
    </lineage>
</organism>
<accession>A0A2G1QTY1</accession>